<protein>
    <recommendedName>
        <fullName evidence="9">Major facilitator superfamily (MFS) profile domain-containing protein</fullName>
    </recommendedName>
</protein>
<dbReference type="RefSeq" id="XP_011392204.1">
    <property type="nucleotide sequence ID" value="XM_011393902.1"/>
</dbReference>
<feature type="transmembrane region" description="Helical" evidence="6">
    <location>
        <begin position="300"/>
        <end position="322"/>
    </location>
</feature>
<dbReference type="eggNOG" id="ENOG502S731">
    <property type="taxonomic scope" value="Eukaryota"/>
</dbReference>
<organism evidence="7 8">
    <name type="scientific">Mycosarcoma maydis</name>
    <name type="common">Corn smut fungus</name>
    <name type="synonym">Ustilago maydis</name>
    <dbReference type="NCBI Taxonomy" id="5270"/>
    <lineage>
        <taxon>Eukaryota</taxon>
        <taxon>Fungi</taxon>
        <taxon>Dikarya</taxon>
        <taxon>Basidiomycota</taxon>
        <taxon>Ustilaginomycotina</taxon>
        <taxon>Ustilaginomycetes</taxon>
        <taxon>Ustilaginales</taxon>
        <taxon>Ustilaginaceae</taxon>
        <taxon>Mycosarcoma</taxon>
    </lineage>
</organism>
<dbReference type="PANTHER" id="PTHR23507:SF1">
    <property type="entry name" value="FI18259P1-RELATED"/>
    <property type="match status" value="1"/>
</dbReference>
<dbReference type="GO" id="GO:0022857">
    <property type="term" value="F:transmembrane transporter activity"/>
    <property type="evidence" value="ECO:0000318"/>
    <property type="project" value="GO_Central"/>
</dbReference>
<dbReference type="PANTHER" id="PTHR23507">
    <property type="entry name" value="ZGC:174356"/>
    <property type="match status" value="1"/>
</dbReference>
<feature type="transmembrane region" description="Helical" evidence="6">
    <location>
        <begin position="175"/>
        <end position="194"/>
    </location>
</feature>
<feature type="compositionally biased region" description="Low complexity" evidence="5">
    <location>
        <begin position="1"/>
        <end position="16"/>
    </location>
</feature>
<evidence type="ECO:0000256" key="1">
    <source>
        <dbReference type="ARBA" id="ARBA00004141"/>
    </source>
</evidence>
<evidence type="ECO:0000256" key="5">
    <source>
        <dbReference type="SAM" id="MobiDB-lite"/>
    </source>
</evidence>
<feature type="region of interest" description="Disordered" evidence="5">
    <location>
        <begin position="426"/>
        <end position="447"/>
    </location>
</feature>
<evidence type="ECO:0000256" key="6">
    <source>
        <dbReference type="SAM" id="Phobius"/>
    </source>
</evidence>
<feature type="region of interest" description="Disordered" evidence="5">
    <location>
        <begin position="344"/>
        <end position="379"/>
    </location>
</feature>
<feature type="transmembrane region" description="Helical" evidence="6">
    <location>
        <begin position="802"/>
        <end position="822"/>
    </location>
</feature>
<feature type="compositionally biased region" description="Polar residues" evidence="5">
    <location>
        <begin position="41"/>
        <end position="55"/>
    </location>
</feature>
<dbReference type="GO" id="GO:0055085">
    <property type="term" value="P:transmembrane transport"/>
    <property type="evidence" value="ECO:0000318"/>
    <property type="project" value="GO_Central"/>
</dbReference>
<feature type="region of interest" description="Disordered" evidence="5">
    <location>
        <begin position="546"/>
        <end position="581"/>
    </location>
</feature>
<dbReference type="KEGG" id="uma:UMAG_05840"/>
<feature type="compositionally biased region" description="Acidic residues" evidence="5">
    <location>
        <begin position="834"/>
        <end position="856"/>
    </location>
</feature>
<dbReference type="SUPFAM" id="SSF103473">
    <property type="entry name" value="MFS general substrate transporter"/>
    <property type="match status" value="2"/>
</dbReference>
<keyword evidence="4 6" id="KW-0472">Membrane</keyword>
<feature type="region of interest" description="Disordered" evidence="5">
    <location>
        <begin position="830"/>
        <end position="866"/>
    </location>
</feature>
<evidence type="ECO:0000256" key="2">
    <source>
        <dbReference type="ARBA" id="ARBA00022692"/>
    </source>
</evidence>
<evidence type="ECO:0000256" key="4">
    <source>
        <dbReference type="ARBA" id="ARBA00023136"/>
    </source>
</evidence>
<proteinExistence type="predicted"/>
<keyword evidence="3 6" id="KW-1133">Transmembrane helix</keyword>
<dbReference type="InterPro" id="IPR011701">
    <property type="entry name" value="MFS"/>
</dbReference>
<sequence>MSGSRSPTAARSPASGHASLRPVSPTAARQPLSRRKDSRASRVSFSPEDSFNDTDGGSEVAAPAQTIRDVSQAFRSGRPSCYHMAVVTLLGSLASGMPLASMFKVYTYIMCELYDPTIRDEPISHKGSRQLSAIRTLFFPTAAATVATTKLPPAPELPNPSRCSLPWVQKSTSSYSAGMVTVGALLGLMTLSRASTLSRRFGRKPLLLIAHAIIALAILVFRFAVILPPLAGAAVLYCAVVLSEASAGAPLRIAIQNYVVDTTSEAQRAGALSFIEGFGQIGAFPSSALGGLLASLTNEFFAPFYADCGLMVLAVAYILLIVPESKPGAEQTFVDQWLQNNEVESASSQGGENGRGETEHGEDSGARDESNVTWSTVHSDGDMSKFRWRSRLRKLNFLRPLAIFWPRRRHYSHMTEQDVIDAPVQEDTSTVQASAHPNGSAGTDQSHTAQLSTAVQRLQSRMDFRLLNLAAVVVFEETYQAFMVPLLLLYNSERFGFDVLQNGYLISVLQSTRALFLTAIFPPGVALARRYVAKVGLARRRKQLRKLKEAARQQRRNFRATSRNDTSHAEPVNGNERAPLVHESSNVNYGSVAARDYGHRERPSSAGGSEIEARPARRRPSYRSAASLGYSHLKSNTRSSMASGFTIGSSNWETHSIFASSPSELIKRIQRGKLDISIMVASYVLATASFLVMATSAKAPTSSSHSTGTLSHTAVEADRDGHGRLWWSSPWIPLVISVVLLQISSGSTSVRTALVVNAVSEDDQTKALAAHQILVTVVAAVVPLLTSFVFGVALERGHPELVWLFKALFAALAAIGALGLFWSHRGSYEKAHDDEDDKDGDTDDVDDDDQSDEDEGQPQGERGNFT</sequence>
<evidence type="ECO:0008006" key="9">
    <source>
        <dbReference type="Google" id="ProtNLM"/>
    </source>
</evidence>
<dbReference type="GO" id="GO:0016020">
    <property type="term" value="C:membrane"/>
    <property type="evidence" value="ECO:0000318"/>
    <property type="project" value="GO_Central"/>
</dbReference>
<feature type="transmembrane region" description="Helical" evidence="6">
    <location>
        <begin position="514"/>
        <end position="532"/>
    </location>
</feature>
<reference evidence="7 8" key="1">
    <citation type="journal article" date="2006" name="Nature">
        <title>Insights from the genome of the biotrophic fungal plant pathogen Ustilago maydis.</title>
        <authorList>
            <person name="Kamper J."/>
            <person name="Kahmann R."/>
            <person name="Bolker M."/>
            <person name="Ma L.J."/>
            <person name="Brefort T."/>
            <person name="Saville B.J."/>
            <person name="Banuett F."/>
            <person name="Kronstad J.W."/>
            <person name="Gold S.E."/>
            <person name="Muller O."/>
            <person name="Perlin M.H."/>
            <person name="Wosten H.A."/>
            <person name="de Vries R."/>
            <person name="Ruiz-Herrera J."/>
            <person name="Reynaga-Pena C.G."/>
            <person name="Snetselaar K."/>
            <person name="McCann M."/>
            <person name="Perez-Martin J."/>
            <person name="Feldbrugge M."/>
            <person name="Basse C.W."/>
            <person name="Steinberg G."/>
            <person name="Ibeas J.I."/>
            <person name="Holloman W."/>
            <person name="Guzman P."/>
            <person name="Farman M."/>
            <person name="Stajich J.E."/>
            <person name="Sentandreu R."/>
            <person name="Gonzalez-Prieto J.M."/>
            <person name="Kennell J.C."/>
            <person name="Molina L."/>
            <person name="Schirawski J."/>
            <person name="Mendoza-Mendoza A."/>
            <person name="Greilinger D."/>
            <person name="Munch K."/>
            <person name="Rossel N."/>
            <person name="Scherer M."/>
            <person name="Vranes M."/>
            <person name="Ladendorf O."/>
            <person name="Vincon V."/>
            <person name="Fuchs U."/>
            <person name="Sandrock B."/>
            <person name="Meng S."/>
            <person name="Ho E.C."/>
            <person name="Cahill M.J."/>
            <person name="Boyce K.J."/>
            <person name="Klose J."/>
            <person name="Klosterman S.J."/>
            <person name="Deelstra H.J."/>
            <person name="Ortiz-Castellanos L."/>
            <person name="Li W."/>
            <person name="Sanchez-Alonso P."/>
            <person name="Schreier P.H."/>
            <person name="Hauser-Hahn I."/>
            <person name="Vaupel M."/>
            <person name="Koopmann E."/>
            <person name="Friedrich G."/>
            <person name="Voss H."/>
            <person name="Schluter T."/>
            <person name="Margolis J."/>
            <person name="Platt D."/>
            <person name="Swimmer C."/>
            <person name="Gnirke A."/>
            <person name="Chen F."/>
            <person name="Vysotskaia V."/>
            <person name="Mannhaupt G."/>
            <person name="Guldener U."/>
            <person name="Munsterkotter M."/>
            <person name="Haase D."/>
            <person name="Oesterheld M."/>
            <person name="Mewes H.W."/>
            <person name="Mauceli E.W."/>
            <person name="DeCaprio D."/>
            <person name="Wade C.M."/>
            <person name="Butler J."/>
            <person name="Young S."/>
            <person name="Jaffe D.B."/>
            <person name="Calvo S."/>
            <person name="Nusbaum C."/>
            <person name="Galagan J."/>
            <person name="Birren B.W."/>
        </authorList>
    </citation>
    <scope>NUCLEOTIDE SEQUENCE [LARGE SCALE GENOMIC DNA]</scope>
    <source>
        <strain evidence="8">DSM 14603 / FGSC 9021 / UM521</strain>
    </source>
</reference>
<dbReference type="STRING" id="237631.A0A0D1DU49"/>
<evidence type="ECO:0000313" key="7">
    <source>
        <dbReference type="EMBL" id="KIS66100.1"/>
    </source>
</evidence>
<feature type="region of interest" description="Disordered" evidence="5">
    <location>
        <begin position="1"/>
        <end position="64"/>
    </location>
</feature>
<feature type="transmembrane region" description="Helical" evidence="6">
    <location>
        <begin position="676"/>
        <end position="697"/>
    </location>
</feature>
<dbReference type="InterPro" id="IPR036259">
    <property type="entry name" value="MFS_trans_sf"/>
</dbReference>
<dbReference type="OMA" id="NEFFAPF"/>
<dbReference type="EMBL" id="CM003159">
    <property type="protein sequence ID" value="KIS66100.1"/>
    <property type="molecule type" value="Genomic_DNA"/>
</dbReference>
<keyword evidence="2 6" id="KW-0812">Transmembrane</keyword>
<feature type="transmembrane region" description="Helical" evidence="6">
    <location>
        <begin position="466"/>
        <end position="490"/>
    </location>
</feature>
<feature type="transmembrane region" description="Helical" evidence="6">
    <location>
        <begin position="206"/>
        <end position="227"/>
    </location>
</feature>
<feature type="region of interest" description="Disordered" evidence="5">
    <location>
        <begin position="596"/>
        <end position="624"/>
    </location>
</feature>
<dbReference type="InParanoid" id="A0A0D1DU49"/>
<dbReference type="GeneID" id="23565618"/>
<feature type="transmembrane region" description="Helical" evidence="6">
    <location>
        <begin position="768"/>
        <end position="790"/>
    </location>
</feature>
<feature type="compositionally biased region" description="Basic and acidic residues" evidence="5">
    <location>
        <begin position="354"/>
        <end position="370"/>
    </location>
</feature>
<feature type="transmembrane region" description="Helical" evidence="6">
    <location>
        <begin position="81"/>
        <end position="100"/>
    </location>
</feature>
<dbReference type="Proteomes" id="UP000000561">
    <property type="component" value="Chromosome 20"/>
</dbReference>
<gene>
    <name evidence="7" type="ORF">UMAG_05840</name>
</gene>
<evidence type="ECO:0000313" key="8">
    <source>
        <dbReference type="Proteomes" id="UP000000561"/>
    </source>
</evidence>
<dbReference type="AlphaFoldDB" id="A0A0D1DU49"/>
<keyword evidence="8" id="KW-1185">Reference proteome</keyword>
<comment type="subcellular location">
    <subcellularLocation>
        <location evidence="1">Membrane</location>
        <topology evidence="1">Multi-pass membrane protein</topology>
    </subcellularLocation>
</comment>
<dbReference type="OrthoDB" id="3026777at2759"/>
<accession>A0A0D1DU49</accession>
<evidence type="ECO:0000256" key="3">
    <source>
        <dbReference type="ARBA" id="ARBA00022989"/>
    </source>
</evidence>
<dbReference type="VEuPathDB" id="FungiDB:UMAG_05840"/>
<dbReference type="Pfam" id="PF07690">
    <property type="entry name" value="MFS_1"/>
    <property type="match status" value="1"/>
</dbReference>
<dbReference type="Gene3D" id="1.20.1250.20">
    <property type="entry name" value="MFS general substrate transporter like domains"/>
    <property type="match status" value="2"/>
</dbReference>
<name>A0A0D1DU49_MYCMD</name>